<feature type="domain" description="RNA polymerase sigma factor 70 region 4 type 2" evidence="9">
    <location>
        <begin position="165"/>
        <end position="217"/>
    </location>
</feature>
<evidence type="ECO:0000256" key="2">
    <source>
        <dbReference type="ARBA" id="ARBA00023015"/>
    </source>
</evidence>
<gene>
    <name evidence="10" type="ORF">ACFSOX_14600</name>
</gene>
<dbReference type="InterPro" id="IPR007627">
    <property type="entry name" value="RNA_pol_sigma70_r2"/>
</dbReference>
<evidence type="ECO:0000256" key="1">
    <source>
        <dbReference type="ARBA" id="ARBA00010641"/>
    </source>
</evidence>
<evidence type="ECO:0000259" key="8">
    <source>
        <dbReference type="Pfam" id="PF04542"/>
    </source>
</evidence>
<dbReference type="InterPro" id="IPR000838">
    <property type="entry name" value="RNA_pol_sigma70_ECF_CS"/>
</dbReference>
<dbReference type="InterPro" id="IPR013324">
    <property type="entry name" value="RNA_pol_sigma_r3/r4-like"/>
</dbReference>
<feature type="region of interest" description="Disordered" evidence="7">
    <location>
        <begin position="141"/>
        <end position="162"/>
    </location>
</feature>
<organism evidence="10 11">
    <name type="scientific">Rhodoplanes azumiensis</name>
    <dbReference type="NCBI Taxonomy" id="1897628"/>
    <lineage>
        <taxon>Bacteria</taxon>
        <taxon>Pseudomonadati</taxon>
        <taxon>Pseudomonadota</taxon>
        <taxon>Alphaproteobacteria</taxon>
        <taxon>Hyphomicrobiales</taxon>
        <taxon>Nitrobacteraceae</taxon>
        <taxon>Rhodoplanes</taxon>
    </lineage>
</organism>
<keyword evidence="3 6" id="KW-0731">Sigma factor</keyword>
<dbReference type="Pfam" id="PF04542">
    <property type="entry name" value="Sigma70_r2"/>
    <property type="match status" value="1"/>
</dbReference>
<dbReference type="Gene3D" id="1.10.1740.10">
    <property type="match status" value="1"/>
</dbReference>
<evidence type="ECO:0000256" key="4">
    <source>
        <dbReference type="ARBA" id="ARBA00023125"/>
    </source>
</evidence>
<dbReference type="EMBL" id="JBHUIW010000016">
    <property type="protein sequence ID" value="MFD2183386.1"/>
    <property type="molecule type" value="Genomic_DNA"/>
</dbReference>
<accession>A0ABW5AMJ2</accession>
<evidence type="ECO:0000256" key="6">
    <source>
        <dbReference type="RuleBase" id="RU000716"/>
    </source>
</evidence>
<dbReference type="InterPro" id="IPR013325">
    <property type="entry name" value="RNA_pol_sigma_r2"/>
</dbReference>
<dbReference type="PANTHER" id="PTHR43133">
    <property type="entry name" value="RNA POLYMERASE ECF-TYPE SIGMA FACTO"/>
    <property type="match status" value="1"/>
</dbReference>
<sequence length="225" mass="24901">MLVRTAVPVQTLPVGAVAALVDRGRLPRRVRAGEGMATIEGAKEGVRDHDRLIEAIAERGDREAFKTLFAHYAPRVKAFLMRSGTAADLAEELAQETLVTVWRKAALFDAAKAGASAWIFAIARNLRIDTARRQRREALHAMAEDPEPELSPPPDHDVEAGERQQRVRAALDHLPIEQRRIVELSFFEGRAHGDIAGLLDIPLGTVKSRLRLAMNRMRVLLGDLT</sequence>
<dbReference type="PROSITE" id="PS01063">
    <property type="entry name" value="SIGMA70_ECF"/>
    <property type="match status" value="1"/>
</dbReference>
<keyword evidence="2 6" id="KW-0805">Transcription regulation</keyword>
<dbReference type="InterPro" id="IPR039425">
    <property type="entry name" value="RNA_pol_sigma-70-like"/>
</dbReference>
<dbReference type="Proteomes" id="UP001597314">
    <property type="component" value="Unassembled WGS sequence"/>
</dbReference>
<dbReference type="Gene3D" id="1.10.10.10">
    <property type="entry name" value="Winged helix-like DNA-binding domain superfamily/Winged helix DNA-binding domain"/>
    <property type="match status" value="1"/>
</dbReference>
<evidence type="ECO:0000256" key="3">
    <source>
        <dbReference type="ARBA" id="ARBA00023082"/>
    </source>
</evidence>
<protein>
    <recommendedName>
        <fullName evidence="6">RNA polymerase sigma factor</fullName>
    </recommendedName>
</protein>
<dbReference type="CDD" id="cd06171">
    <property type="entry name" value="Sigma70_r4"/>
    <property type="match status" value="1"/>
</dbReference>
<comment type="caution">
    <text evidence="10">The sequence shown here is derived from an EMBL/GenBank/DDBJ whole genome shotgun (WGS) entry which is preliminary data.</text>
</comment>
<reference evidence="11" key="1">
    <citation type="journal article" date="2019" name="Int. J. Syst. Evol. Microbiol.">
        <title>The Global Catalogue of Microorganisms (GCM) 10K type strain sequencing project: providing services to taxonomists for standard genome sequencing and annotation.</title>
        <authorList>
            <consortium name="The Broad Institute Genomics Platform"/>
            <consortium name="The Broad Institute Genome Sequencing Center for Infectious Disease"/>
            <person name="Wu L."/>
            <person name="Ma J."/>
        </authorList>
    </citation>
    <scope>NUCLEOTIDE SEQUENCE [LARGE SCALE GENOMIC DNA]</scope>
    <source>
        <strain evidence="11">CGMCC 1.6774</strain>
    </source>
</reference>
<dbReference type="NCBIfam" id="TIGR02937">
    <property type="entry name" value="sigma70-ECF"/>
    <property type="match status" value="1"/>
</dbReference>
<evidence type="ECO:0000313" key="11">
    <source>
        <dbReference type="Proteomes" id="UP001597314"/>
    </source>
</evidence>
<dbReference type="SUPFAM" id="SSF88946">
    <property type="entry name" value="Sigma2 domain of RNA polymerase sigma factors"/>
    <property type="match status" value="1"/>
</dbReference>
<dbReference type="PANTHER" id="PTHR43133:SF62">
    <property type="entry name" value="RNA POLYMERASE SIGMA FACTOR SIGZ"/>
    <property type="match status" value="1"/>
</dbReference>
<feature type="domain" description="RNA polymerase sigma-70 region 2" evidence="8">
    <location>
        <begin position="68"/>
        <end position="136"/>
    </location>
</feature>
<proteinExistence type="inferred from homology"/>
<evidence type="ECO:0000313" key="10">
    <source>
        <dbReference type="EMBL" id="MFD2183386.1"/>
    </source>
</evidence>
<dbReference type="InterPro" id="IPR013249">
    <property type="entry name" value="RNA_pol_sigma70_r4_t2"/>
</dbReference>
<dbReference type="SUPFAM" id="SSF88659">
    <property type="entry name" value="Sigma3 and sigma4 domains of RNA polymerase sigma factors"/>
    <property type="match status" value="1"/>
</dbReference>
<keyword evidence="5 6" id="KW-0804">Transcription</keyword>
<comment type="similarity">
    <text evidence="1 6">Belongs to the sigma-70 factor family. ECF subfamily.</text>
</comment>
<evidence type="ECO:0000256" key="5">
    <source>
        <dbReference type="ARBA" id="ARBA00023163"/>
    </source>
</evidence>
<evidence type="ECO:0000256" key="7">
    <source>
        <dbReference type="SAM" id="MobiDB-lite"/>
    </source>
</evidence>
<name>A0ABW5AMJ2_9BRAD</name>
<dbReference type="Pfam" id="PF08281">
    <property type="entry name" value="Sigma70_r4_2"/>
    <property type="match status" value="1"/>
</dbReference>
<keyword evidence="4 6" id="KW-0238">DNA-binding</keyword>
<dbReference type="InterPro" id="IPR036388">
    <property type="entry name" value="WH-like_DNA-bd_sf"/>
</dbReference>
<evidence type="ECO:0000259" key="9">
    <source>
        <dbReference type="Pfam" id="PF08281"/>
    </source>
</evidence>
<dbReference type="RefSeq" id="WP_378478542.1">
    <property type="nucleotide sequence ID" value="NZ_JBHUIW010000016.1"/>
</dbReference>
<dbReference type="InterPro" id="IPR014284">
    <property type="entry name" value="RNA_pol_sigma-70_dom"/>
</dbReference>
<keyword evidence="11" id="KW-1185">Reference proteome</keyword>